<keyword evidence="2" id="KW-0067">ATP-binding</keyword>
<organism evidence="2 3">
    <name type="scientific">Paraflavisolibacter caeni</name>
    <dbReference type="NCBI Taxonomy" id="2982496"/>
    <lineage>
        <taxon>Bacteria</taxon>
        <taxon>Pseudomonadati</taxon>
        <taxon>Bacteroidota</taxon>
        <taxon>Chitinophagia</taxon>
        <taxon>Chitinophagales</taxon>
        <taxon>Chitinophagaceae</taxon>
        <taxon>Paraflavisolibacter</taxon>
    </lineage>
</organism>
<evidence type="ECO:0000313" key="3">
    <source>
        <dbReference type="Proteomes" id="UP001155483"/>
    </source>
</evidence>
<dbReference type="Proteomes" id="UP001155483">
    <property type="component" value="Unassembled WGS sequence"/>
</dbReference>
<dbReference type="InterPro" id="IPR052735">
    <property type="entry name" value="NAD_biosynth-regulator"/>
</dbReference>
<accession>A0A9X2XY24</accession>
<reference evidence="2" key="1">
    <citation type="submission" date="2022-09" db="EMBL/GenBank/DDBJ databases">
        <authorList>
            <person name="Yuan C."/>
            <person name="Ke Z."/>
        </authorList>
    </citation>
    <scope>NUCLEOTIDE SEQUENCE</scope>
    <source>
        <strain evidence="2">LB-8</strain>
    </source>
</reference>
<comment type="caution">
    <text evidence="2">The sequence shown here is derived from an EMBL/GenBank/DDBJ whole genome shotgun (WGS) entry which is preliminary data.</text>
</comment>
<gene>
    <name evidence="2" type="ORF">OCK74_17430</name>
</gene>
<dbReference type="InterPro" id="IPR027417">
    <property type="entry name" value="P-loop_NTPase"/>
</dbReference>
<dbReference type="SUPFAM" id="SSF52540">
    <property type="entry name" value="P-loop containing nucleoside triphosphate hydrolases"/>
    <property type="match status" value="1"/>
</dbReference>
<keyword evidence="2" id="KW-0547">Nucleotide-binding</keyword>
<dbReference type="PANTHER" id="PTHR37512:SF1">
    <property type="entry name" value="NADR_TTD14 AAA DOMAIN-CONTAINING PROTEIN"/>
    <property type="match status" value="1"/>
</dbReference>
<evidence type="ECO:0000313" key="2">
    <source>
        <dbReference type="EMBL" id="MCU7550906.1"/>
    </source>
</evidence>
<dbReference type="EMBL" id="JAOTIF010000016">
    <property type="protein sequence ID" value="MCU7550906.1"/>
    <property type="molecule type" value="Genomic_DNA"/>
</dbReference>
<dbReference type="RefSeq" id="WP_279298345.1">
    <property type="nucleotide sequence ID" value="NZ_JAOTIF010000016.1"/>
</dbReference>
<reference evidence="2" key="2">
    <citation type="submission" date="2023-04" db="EMBL/GenBank/DDBJ databases">
        <title>Paracnuella aquatica gen. nov., sp. nov., a member of the family Chitinophagaceae isolated from a hot spring.</title>
        <authorList>
            <person name="Wang C."/>
        </authorList>
    </citation>
    <scope>NUCLEOTIDE SEQUENCE</scope>
    <source>
        <strain evidence="2">LB-8</strain>
    </source>
</reference>
<dbReference type="GO" id="GO:0005524">
    <property type="term" value="F:ATP binding"/>
    <property type="evidence" value="ECO:0007669"/>
    <property type="project" value="UniProtKB-KW"/>
</dbReference>
<dbReference type="AlphaFoldDB" id="A0A9X2XY24"/>
<proteinExistence type="predicted"/>
<feature type="domain" description="NadR/Ttd14 AAA" evidence="1">
    <location>
        <begin position="6"/>
        <end position="177"/>
    </location>
</feature>
<name>A0A9X2XY24_9BACT</name>
<sequence>MKNIRKIVILGPESTGKSTLCAQLAAHYNTIWCPEYAREFLLQIKRPYTYDDLLLIAKSQLTLEDKYTSMVNENISDDSPFTIHHSPRPLFIDTDMNVMKIWCEVVFGDCHTWILKQAATRQYDLHLLCNVDLPWVKDELREYPDLEFRKKLFKMYKDLLVNSHYKWAIVSGSYTERLQSAINIIDREFATGSH</sequence>
<keyword evidence="3" id="KW-1185">Reference proteome</keyword>
<dbReference type="Pfam" id="PF13521">
    <property type="entry name" value="AAA_28"/>
    <property type="match status" value="1"/>
</dbReference>
<protein>
    <submittedName>
        <fullName evidence="2">ATP-binding protein</fullName>
    </submittedName>
</protein>
<dbReference type="PANTHER" id="PTHR37512">
    <property type="entry name" value="TRIFUNCTIONAL NAD BIOSYNTHESIS/REGULATOR PROTEIN NADR"/>
    <property type="match status" value="1"/>
</dbReference>
<dbReference type="InterPro" id="IPR038727">
    <property type="entry name" value="NadR/Ttd14_AAA_dom"/>
</dbReference>
<evidence type="ECO:0000259" key="1">
    <source>
        <dbReference type="Pfam" id="PF13521"/>
    </source>
</evidence>
<dbReference type="Gene3D" id="3.40.50.300">
    <property type="entry name" value="P-loop containing nucleotide triphosphate hydrolases"/>
    <property type="match status" value="1"/>
</dbReference>